<evidence type="ECO:0000313" key="2">
    <source>
        <dbReference type="Proteomes" id="UP001165524"/>
    </source>
</evidence>
<organism evidence="1 2">
    <name type="scientific">Alcanivorax quisquiliarum</name>
    <dbReference type="NCBI Taxonomy" id="2933565"/>
    <lineage>
        <taxon>Bacteria</taxon>
        <taxon>Pseudomonadati</taxon>
        <taxon>Pseudomonadota</taxon>
        <taxon>Gammaproteobacteria</taxon>
        <taxon>Oceanospirillales</taxon>
        <taxon>Alcanivoracaceae</taxon>
        <taxon>Alcanivorax</taxon>
    </lineage>
</organism>
<keyword evidence="2" id="KW-1185">Reference proteome</keyword>
<name>A0ABT0E7Y2_9GAMM</name>
<dbReference type="Proteomes" id="UP001165524">
    <property type="component" value="Unassembled WGS sequence"/>
</dbReference>
<reference evidence="1" key="1">
    <citation type="submission" date="2022-04" db="EMBL/GenBank/DDBJ databases">
        <title>Alcanivorax sp. CY1518 draft genome sequence.</title>
        <authorList>
            <person name="Zhao G."/>
            <person name="An M."/>
        </authorList>
    </citation>
    <scope>NUCLEOTIDE SEQUENCE</scope>
    <source>
        <strain evidence="1">CY1518</strain>
    </source>
</reference>
<sequence>MEKTWIVVADSSRARIFYAANRVKPLTAVTELNFPESRLREQDIYTDRPGRLFESANESRSAIEAPDIREQQQLAFAREICEALDAGRNRQRFETLMVVAPPTFLGALRQSMNHQLEKMVDKSVQKNLVNEEEARIREYLFD</sequence>
<dbReference type="Pfam" id="PF10116">
    <property type="entry name" value="Host_attach"/>
    <property type="match status" value="1"/>
</dbReference>
<evidence type="ECO:0000313" key="1">
    <source>
        <dbReference type="EMBL" id="MCK0537926.1"/>
    </source>
</evidence>
<dbReference type="RefSeq" id="WP_246952012.1">
    <property type="nucleotide sequence ID" value="NZ_JALKII010000005.1"/>
</dbReference>
<dbReference type="InterPro" id="IPR019291">
    <property type="entry name" value="Host_attachment_protein"/>
</dbReference>
<accession>A0ABT0E7Y2</accession>
<comment type="caution">
    <text evidence="1">The sequence shown here is derived from an EMBL/GenBank/DDBJ whole genome shotgun (WGS) entry which is preliminary data.</text>
</comment>
<dbReference type="EMBL" id="JALKII010000005">
    <property type="protein sequence ID" value="MCK0537926.1"/>
    <property type="molecule type" value="Genomic_DNA"/>
</dbReference>
<proteinExistence type="predicted"/>
<gene>
    <name evidence="1" type="ORF">MU846_09400</name>
</gene>
<protein>
    <submittedName>
        <fullName evidence="1">Host attachment protein</fullName>
    </submittedName>
</protein>